<reference evidence="2" key="2">
    <citation type="submission" date="2023-04" db="EMBL/GenBank/DDBJ databases">
        <authorList>
            <person name="Bu L."/>
            <person name="Lu L."/>
            <person name="Laidemitt M.R."/>
            <person name="Zhang S.M."/>
            <person name="Mutuku M."/>
            <person name="Mkoji G."/>
            <person name="Steinauer M."/>
            <person name="Loker E.S."/>
        </authorList>
    </citation>
    <scope>NUCLEOTIDE SEQUENCE</scope>
    <source>
        <strain evidence="2">KasaAsao</strain>
        <tissue evidence="2">Whole Snail</tissue>
    </source>
</reference>
<comment type="caution">
    <text evidence="2">The sequence shown here is derived from an EMBL/GenBank/DDBJ whole genome shotgun (WGS) entry which is preliminary data.</text>
</comment>
<dbReference type="EMBL" id="JASAOG010000026">
    <property type="protein sequence ID" value="KAK0062314.1"/>
    <property type="molecule type" value="Genomic_DNA"/>
</dbReference>
<sequence>MSTPSIYFDASSAITSSSVQSTPPVISSPKTMCRRSALVPKVDSQLGRVVEFPDLPEIHSERKISNDRDPHPWKHLATNPSFFGHHVTKPRRLESINLRGSKCMRRSSFNNAHSSSSKRSDSVTNYSSHTPDSQDALTSTSADKLLRDSTPAEPAGIRLRTSSSSLTVEDQEMQWTIEKCMNWIEKLPDKFSGMHIVQERATVYK</sequence>
<dbReference type="AlphaFoldDB" id="A0AAD8FGI4"/>
<organism evidence="2 3">
    <name type="scientific">Biomphalaria pfeifferi</name>
    <name type="common">Bloodfluke planorb</name>
    <name type="synonym">Freshwater snail</name>
    <dbReference type="NCBI Taxonomy" id="112525"/>
    <lineage>
        <taxon>Eukaryota</taxon>
        <taxon>Metazoa</taxon>
        <taxon>Spiralia</taxon>
        <taxon>Lophotrochozoa</taxon>
        <taxon>Mollusca</taxon>
        <taxon>Gastropoda</taxon>
        <taxon>Heterobranchia</taxon>
        <taxon>Euthyneura</taxon>
        <taxon>Panpulmonata</taxon>
        <taxon>Hygrophila</taxon>
        <taxon>Lymnaeoidea</taxon>
        <taxon>Planorbidae</taxon>
        <taxon>Biomphalaria</taxon>
    </lineage>
</organism>
<proteinExistence type="predicted"/>
<evidence type="ECO:0000313" key="2">
    <source>
        <dbReference type="EMBL" id="KAK0062314.1"/>
    </source>
</evidence>
<gene>
    <name evidence="2" type="ORF">Bpfe_008415</name>
</gene>
<feature type="region of interest" description="Disordered" evidence="1">
    <location>
        <begin position="106"/>
        <end position="164"/>
    </location>
</feature>
<name>A0AAD8FGI4_BIOPF</name>
<feature type="compositionally biased region" description="Low complexity" evidence="1">
    <location>
        <begin position="106"/>
        <end position="125"/>
    </location>
</feature>
<feature type="compositionally biased region" description="Polar residues" evidence="1">
    <location>
        <begin position="126"/>
        <end position="142"/>
    </location>
</feature>
<reference evidence="2" key="1">
    <citation type="journal article" date="2023" name="PLoS Negl. Trop. Dis.">
        <title>A genome sequence for Biomphalaria pfeifferi, the major vector snail for the human-infecting parasite Schistosoma mansoni.</title>
        <authorList>
            <person name="Bu L."/>
            <person name="Lu L."/>
            <person name="Laidemitt M.R."/>
            <person name="Zhang S.M."/>
            <person name="Mutuku M."/>
            <person name="Mkoji G."/>
            <person name="Steinauer M."/>
            <person name="Loker E.S."/>
        </authorList>
    </citation>
    <scope>NUCLEOTIDE SEQUENCE</scope>
    <source>
        <strain evidence="2">KasaAsao</strain>
    </source>
</reference>
<dbReference type="Proteomes" id="UP001233172">
    <property type="component" value="Unassembled WGS sequence"/>
</dbReference>
<protein>
    <submittedName>
        <fullName evidence="2">Uncharacterized protein</fullName>
    </submittedName>
</protein>
<keyword evidence="3" id="KW-1185">Reference proteome</keyword>
<evidence type="ECO:0000313" key="3">
    <source>
        <dbReference type="Proteomes" id="UP001233172"/>
    </source>
</evidence>
<evidence type="ECO:0000256" key="1">
    <source>
        <dbReference type="SAM" id="MobiDB-lite"/>
    </source>
</evidence>
<accession>A0AAD8FGI4</accession>